<reference evidence="1" key="2">
    <citation type="journal article" date="2015" name="Fish Shellfish Immunol.">
        <title>Early steps in the European eel (Anguilla anguilla)-Vibrio vulnificus interaction in the gills: Role of the RtxA13 toxin.</title>
        <authorList>
            <person name="Callol A."/>
            <person name="Pajuelo D."/>
            <person name="Ebbesson L."/>
            <person name="Teles M."/>
            <person name="MacKenzie S."/>
            <person name="Amaro C."/>
        </authorList>
    </citation>
    <scope>NUCLEOTIDE SEQUENCE</scope>
</reference>
<protein>
    <submittedName>
        <fullName evidence="1">Uncharacterized protein</fullName>
    </submittedName>
</protein>
<organism evidence="1">
    <name type="scientific">Anguilla anguilla</name>
    <name type="common">European freshwater eel</name>
    <name type="synonym">Muraena anguilla</name>
    <dbReference type="NCBI Taxonomy" id="7936"/>
    <lineage>
        <taxon>Eukaryota</taxon>
        <taxon>Metazoa</taxon>
        <taxon>Chordata</taxon>
        <taxon>Craniata</taxon>
        <taxon>Vertebrata</taxon>
        <taxon>Euteleostomi</taxon>
        <taxon>Actinopterygii</taxon>
        <taxon>Neopterygii</taxon>
        <taxon>Teleostei</taxon>
        <taxon>Anguilliformes</taxon>
        <taxon>Anguillidae</taxon>
        <taxon>Anguilla</taxon>
    </lineage>
</organism>
<evidence type="ECO:0000313" key="1">
    <source>
        <dbReference type="EMBL" id="JAH32696.1"/>
    </source>
</evidence>
<reference evidence="1" key="1">
    <citation type="submission" date="2014-11" db="EMBL/GenBank/DDBJ databases">
        <authorList>
            <person name="Amaro Gonzalez C."/>
        </authorList>
    </citation>
    <scope>NUCLEOTIDE SEQUENCE</scope>
</reference>
<accession>A0A0E9RU83</accession>
<name>A0A0E9RU83_ANGAN</name>
<dbReference type="AlphaFoldDB" id="A0A0E9RU83"/>
<proteinExistence type="predicted"/>
<sequence>MPVISLPLCFYCYFHKFPNKKCDSLLIFKFLHCMTSSTQK</sequence>
<dbReference type="EMBL" id="GBXM01075881">
    <property type="protein sequence ID" value="JAH32696.1"/>
    <property type="molecule type" value="Transcribed_RNA"/>
</dbReference>